<dbReference type="CDD" id="cd10451">
    <property type="entry name" value="GIY-YIG_LuxR_like"/>
    <property type="match status" value="1"/>
</dbReference>
<name>A0A437S4Z2_9FIRM</name>
<protein>
    <submittedName>
        <fullName evidence="1">GIY-YIG nuclease family protein</fullName>
    </submittedName>
</protein>
<dbReference type="Proteomes" id="UP000288812">
    <property type="component" value="Unassembled WGS sequence"/>
</dbReference>
<dbReference type="EMBL" id="RLIH01000016">
    <property type="protein sequence ID" value="RVU54048.1"/>
    <property type="molecule type" value="Genomic_DNA"/>
</dbReference>
<dbReference type="Gene3D" id="3.40.1440.10">
    <property type="entry name" value="GIY-YIG endonuclease"/>
    <property type="match status" value="1"/>
</dbReference>
<dbReference type="OrthoDB" id="9789954at2"/>
<keyword evidence="2" id="KW-1185">Reference proteome</keyword>
<comment type="caution">
    <text evidence="1">The sequence shown here is derived from an EMBL/GenBank/DDBJ whole genome shotgun (WGS) entry which is preliminary data.</text>
</comment>
<gene>
    <name evidence="1" type="ORF">EF514_09265</name>
</gene>
<reference evidence="1 2" key="1">
    <citation type="submission" date="2018-11" db="EMBL/GenBank/DDBJ databases">
        <title>Genome sequencing and assembly of Anaerosphaera sp. nov., GS7-6-2.</title>
        <authorList>
            <person name="Rettenmaier R."/>
            <person name="Liebl W."/>
            <person name="Zverlov V."/>
        </authorList>
    </citation>
    <scope>NUCLEOTIDE SEQUENCE [LARGE SCALE GENOMIC DNA]</scope>
    <source>
        <strain evidence="1 2">GS7-6-2</strain>
    </source>
</reference>
<dbReference type="InterPro" id="IPR035901">
    <property type="entry name" value="GIY-YIG_endonuc_sf"/>
</dbReference>
<dbReference type="AlphaFoldDB" id="A0A437S4Z2"/>
<organism evidence="1 2">
    <name type="scientific">Anaerosphaera multitolerans</name>
    <dbReference type="NCBI Taxonomy" id="2487351"/>
    <lineage>
        <taxon>Bacteria</taxon>
        <taxon>Bacillati</taxon>
        <taxon>Bacillota</taxon>
        <taxon>Tissierellia</taxon>
        <taxon>Tissierellales</taxon>
        <taxon>Peptoniphilaceae</taxon>
        <taxon>Anaerosphaera</taxon>
    </lineage>
</organism>
<evidence type="ECO:0000313" key="2">
    <source>
        <dbReference type="Proteomes" id="UP000288812"/>
    </source>
</evidence>
<evidence type="ECO:0000313" key="1">
    <source>
        <dbReference type="EMBL" id="RVU54048.1"/>
    </source>
</evidence>
<accession>A0A437S4Z2</accession>
<sequence>MIMEDKVKEDRKKLIEEYKNRKPEMGIISLKCKETGESFLDISKDLKVAFNGILIRLKGNLHPNKKLQSLWNEYGESGFDLDILKVLKYENVGEDHSDELEIMLMESLDEDSKAMRLWK</sequence>
<proteinExistence type="predicted"/>